<dbReference type="SMART" id="SM00448">
    <property type="entry name" value="REC"/>
    <property type="match status" value="1"/>
</dbReference>
<gene>
    <name evidence="5" type="ORF">GCM10009039_34230</name>
</gene>
<dbReference type="Pfam" id="PF00072">
    <property type="entry name" value="Response_reg"/>
    <property type="match status" value="1"/>
</dbReference>
<protein>
    <recommendedName>
        <fullName evidence="4">Response regulatory domain-containing protein</fullName>
    </recommendedName>
</protein>
<dbReference type="InterPro" id="IPR003018">
    <property type="entry name" value="GAF"/>
</dbReference>
<dbReference type="SUPFAM" id="SSF52172">
    <property type="entry name" value="CheY-like"/>
    <property type="match status" value="1"/>
</dbReference>
<dbReference type="SUPFAM" id="SSF55781">
    <property type="entry name" value="GAF domain-like"/>
    <property type="match status" value="1"/>
</dbReference>
<keyword evidence="2" id="KW-0418">Kinase</keyword>
<organism evidence="5 6">
    <name type="scientific">Halocalculus aciditolerans</name>
    <dbReference type="NCBI Taxonomy" id="1383812"/>
    <lineage>
        <taxon>Archaea</taxon>
        <taxon>Methanobacteriati</taxon>
        <taxon>Methanobacteriota</taxon>
        <taxon>Stenosarchaea group</taxon>
        <taxon>Halobacteria</taxon>
        <taxon>Halobacteriales</taxon>
        <taxon>Halobacteriaceae</taxon>
        <taxon>Halocalculus</taxon>
    </lineage>
</organism>
<dbReference type="RefSeq" id="WP_188981030.1">
    <property type="nucleotide sequence ID" value="NZ_BMPG01000009.1"/>
</dbReference>
<dbReference type="PROSITE" id="PS50110">
    <property type="entry name" value="RESPONSE_REGULATORY"/>
    <property type="match status" value="1"/>
</dbReference>
<comment type="caution">
    <text evidence="3">Lacks conserved residue(s) required for the propagation of feature annotation.</text>
</comment>
<evidence type="ECO:0000256" key="1">
    <source>
        <dbReference type="ARBA" id="ARBA00022679"/>
    </source>
</evidence>
<sequence>MLLYVDPDPGEREATTRALADAGFETTACSSLDDARAVLDGPESVDCLVTEYDLSDGTGLELFRDARDATPDATCILYTDRPLDDIDTAAFGDVVADYLRKDDDAIDELVSLVEHSQTVFPQTAYPLPEDEGARVAALDRYTADPEGLDAALDRLTELAVALFDLDSAAVGLIDAHHERFLSCHGAAFDAMDREDTVCTFTILDDDVTVIEDLADDPRFEANQGLRDANIRFYAGAPLTTPDGHPIGVFCLHDSIPREFAAEDRERLRLLADEAMSQLDLHRRLDERGERDD</sequence>
<dbReference type="Proteomes" id="UP000607197">
    <property type="component" value="Unassembled WGS sequence"/>
</dbReference>
<dbReference type="GO" id="GO:0016301">
    <property type="term" value="F:kinase activity"/>
    <property type="evidence" value="ECO:0007669"/>
    <property type="project" value="UniProtKB-KW"/>
</dbReference>
<keyword evidence="6" id="KW-1185">Reference proteome</keyword>
<comment type="caution">
    <text evidence="5">The sequence shown here is derived from an EMBL/GenBank/DDBJ whole genome shotgun (WGS) entry which is preliminary data.</text>
</comment>
<feature type="domain" description="Response regulatory" evidence="4">
    <location>
        <begin position="1"/>
        <end position="116"/>
    </location>
</feature>
<reference evidence="5" key="2">
    <citation type="submission" date="2020-09" db="EMBL/GenBank/DDBJ databases">
        <authorList>
            <person name="Sun Q."/>
            <person name="Ohkuma M."/>
        </authorList>
    </citation>
    <scope>NUCLEOTIDE SEQUENCE</scope>
    <source>
        <strain evidence="5">JCM 19596</strain>
    </source>
</reference>
<keyword evidence="1" id="KW-0808">Transferase</keyword>
<dbReference type="EMBL" id="BMPG01000009">
    <property type="protein sequence ID" value="GGL73276.1"/>
    <property type="molecule type" value="Genomic_DNA"/>
</dbReference>
<dbReference type="InterPro" id="IPR029016">
    <property type="entry name" value="GAF-like_dom_sf"/>
</dbReference>
<dbReference type="PANTHER" id="PTHR43102:SF2">
    <property type="entry name" value="GAF DOMAIN-CONTAINING PROTEIN"/>
    <property type="match status" value="1"/>
</dbReference>
<dbReference type="InterPro" id="IPR001789">
    <property type="entry name" value="Sig_transdc_resp-reg_receiver"/>
</dbReference>
<evidence type="ECO:0000313" key="6">
    <source>
        <dbReference type="Proteomes" id="UP000607197"/>
    </source>
</evidence>
<dbReference type="CDD" id="cd00156">
    <property type="entry name" value="REC"/>
    <property type="match status" value="1"/>
</dbReference>
<evidence type="ECO:0000313" key="5">
    <source>
        <dbReference type="EMBL" id="GGL73276.1"/>
    </source>
</evidence>
<name>A0A830FR55_9EURY</name>
<evidence type="ECO:0000256" key="2">
    <source>
        <dbReference type="ARBA" id="ARBA00022777"/>
    </source>
</evidence>
<dbReference type="PANTHER" id="PTHR43102">
    <property type="entry name" value="SLR1143 PROTEIN"/>
    <property type="match status" value="1"/>
</dbReference>
<dbReference type="Gene3D" id="3.30.450.40">
    <property type="match status" value="1"/>
</dbReference>
<dbReference type="Pfam" id="PF01590">
    <property type="entry name" value="GAF"/>
    <property type="match status" value="1"/>
</dbReference>
<dbReference type="InterPro" id="IPR011006">
    <property type="entry name" value="CheY-like_superfamily"/>
</dbReference>
<evidence type="ECO:0000256" key="3">
    <source>
        <dbReference type="PROSITE-ProRule" id="PRU00169"/>
    </source>
</evidence>
<proteinExistence type="predicted"/>
<accession>A0A830FR55</accession>
<dbReference type="OrthoDB" id="330337at2157"/>
<dbReference type="SMART" id="SM00065">
    <property type="entry name" value="GAF"/>
    <property type="match status" value="1"/>
</dbReference>
<dbReference type="Gene3D" id="3.40.50.2300">
    <property type="match status" value="1"/>
</dbReference>
<evidence type="ECO:0000259" key="4">
    <source>
        <dbReference type="PROSITE" id="PS50110"/>
    </source>
</evidence>
<dbReference type="AlphaFoldDB" id="A0A830FR55"/>
<dbReference type="GO" id="GO:0000160">
    <property type="term" value="P:phosphorelay signal transduction system"/>
    <property type="evidence" value="ECO:0007669"/>
    <property type="project" value="InterPro"/>
</dbReference>
<reference evidence="5" key="1">
    <citation type="journal article" date="2014" name="Int. J. Syst. Evol. Microbiol.">
        <title>Complete genome sequence of Corynebacterium casei LMG S-19264T (=DSM 44701T), isolated from a smear-ripened cheese.</title>
        <authorList>
            <consortium name="US DOE Joint Genome Institute (JGI-PGF)"/>
            <person name="Walter F."/>
            <person name="Albersmeier A."/>
            <person name="Kalinowski J."/>
            <person name="Ruckert C."/>
        </authorList>
    </citation>
    <scope>NUCLEOTIDE SEQUENCE</scope>
    <source>
        <strain evidence="5">JCM 19596</strain>
    </source>
</reference>